<evidence type="ECO:0000256" key="1">
    <source>
        <dbReference type="SAM" id="MobiDB-lite"/>
    </source>
</evidence>
<reference evidence="2 3" key="1">
    <citation type="journal article" date="2024" name="IMA Fungus">
        <title>IMA Genome - F19 : A genome assembly and annotation guide to empower mycologists, including annotated draft genome sequences of Ceratocystis pirilliformis, Diaporthe australafricana, Fusarium ophioides, Paecilomyces lecythidis, and Sporothrix stenoceras.</title>
        <authorList>
            <person name="Aylward J."/>
            <person name="Wilson A.M."/>
            <person name="Visagie C.M."/>
            <person name="Spraker J."/>
            <person name="Barnes I."/>
            <person name="Buitendag C."/>
            <person name="Ceriani C."/>
            <person name="Del Mar Angel L."/>
            <person name="du Plessis D."/>
            <person name="Fuchs T."/>
            <person name="Gasser K."/>
            <person name="Kramer D."/>
            <person name="Li W."/>
            <person name="Munsamy K."/>
            <person name="Piso A."/>
            <person name="Price J.L."/>
            <person name="Sonnekus B."/>
            <person name="Thomas C."/>
            <person name="van der Nest A."/>
            <person name="van Dijk A."/>
            <person name="van Heerden A."/>
            <person name="van Vuuren N."/>
            <person name="Yilmaz N."/>
            <person name="Duong T.A."/>
            <person name="van der Merwe N.A."/>
            <person name="Wingfield M.J."/>
            <person name="Wingfield B.D."/>
        </authorList>
    </citation>
    <scope>NUCLEOTIDE SEQUENCE [LARGE SCALE GENOMIC DNA]</scope>
    <source>
        <strain evidence="2 3">CMW 18300</strain>
    </source>
</reference>
<evidence type="ECO:0000313" key="2">
    <source>
        <dbReference type="EMBL" id="KAL1883924.1"/>
    </source>
</evidence>
<keyword evidence="3" id="KW-1185">Reference proteome</keyword>
<proteinExistence type="predicted"/>
<name>A0ABR3Y897_9PEZI</name>
<evidence type="ECO:0000313" key="3">
    <source>
        <dbReference type="Proteomes" id="UP001583177"/>
    </source>
</evidence>
<protein>
    <submittedName>
        <fullName evidence="2">Uncharacterized protein</fullName>
    </submittedName>
</protein>
<organism evidence="2 3">
    <name type="scientific">Diaporthe australafricana</name>
    <dbReference type="NCBI Taxonomy" id="127596"/>
    <lineage>
        <taxon>Eukaryota</taxon>
        <taxon>Fungi</taxon>
        <taxon>Dikarya</taxon>
        <taxon>Ascomycota</taxon>
        <taxon>Pezizomycotina</taxon>
        <taxon>Sordariomycetes</taxon>
        <taxon>Sordariomycetidae</taxon>
        <taxon>Diaporthales</taxon>
        <taxon>Diaporthaceae</taxon>
        <taxon>Diaporthe</taxon>
    </lineage>
</organism>
<accession>A0ABR3Y897</accession>
<comment type="caution">
    <text evidence="2">The sequence shown here is derived from an EMBL/GenBank/DDBJ whole genome shotgun (WGS) entry which is preliminary data.</text>
</comment>
<dbReference type="Proteomes" id="UP001583177">
    <property type="component" value="Unassembled WGS sequence"/>
</dbReference>
<gene>
    <name evidence="2" type="ORF">Daus18300_000032</name>
</gene>
<sequence length="470" mass="53050">MDRLDPQEPKATADIPLLEGTRLQWTKSLLRGDSYYSMSMLIYKLGEEAAQLPGFLVAKFNGAHRDADQDDDCLPDEVELSSPEEEKPSQMYKNRTERLLKTAMDGRRNFMIFQTLPRDMLESIVLGTVAWDYHPRRSHGNDGRGGYERPEKGGYGIYAFGLAGRKVGLGELKVLVKNLKSYILGYMIWDQHGESWPNDSKSRSSRDLVQGIDSKIGKHTDEAPRFITSNDGKKGMLDLVRSLQRRVDKSLELDPMGDTPMIQTPVYVGLSNQLADTMPKHDPTSRKDDALKNSNKAHGLVCSLVKLQGLEPEAVCRVALLLWDKDDLWLGETLDGLNRTECGSRVRSNAPPLDRDAEEFVKIHHAYHFDNLEATLNDLQERKAFIDEFGRLQSVLNDDVVEKAKRARAESERLGLDMSKLREIIKKGEAKLELGRKKVKAVQETMEILDCLEQIKAAIDLDNILGPSKE</sequence>
<dbReference type="EMBL" id="JAWRVE010000001">
    <property type="protein sequence ID" value="KAL1883924.1"/>
    <property type="molecule type" value="Genomic_DNA"/>
</dbReference>
<feature type="compositionally biased region" description="Acidic residues" evidence="1">
    <location>
        <begin position="68"/>
        <end position="83"/>
    </location>
</feature>
<feature type="region of interest" description="Disordered" evidence="1">
    <location>
        <begin position="66"/>
        <end position="89"/>
    </location>
</feature>